<organism evidence="2 3">
    <name type="scientific">Streptomyces hintoniae</name>
    <dbReference type="NCBI Taxonomy" id="3075521"/>
    <lineage>
        <taxon>Bacteria</taxon>
        <taxon>Bacillati</taxon>
        <taxon>Actinomycetota</taxon>
        <taxon>Actinomycetes</taxon>
        <taxon>Kitasatosporales</taxon>
        <taxon>Streptomycetaceae</taxon>
        <taxon>Streptomyces</taxon>
    </lineage>
</organism>
<evidence type="ECO:0000313" key="2">
    <source>
        <dbReference type="EMBL" id="MDT0478555.1"/>
    </source>
</evidence>
<evidence type="ECO:0000256" key="1">
    <source>
        <dbReference type="SAM" id="MobiDB-lite"/>
    </source>
</evidence>
<sequence>RTPWPTADTTDDEATAGDPDSPGLFERFAALEDQMGAMNETMEAITATLEAVASAVEAAGADMEHASRPGTPFSARLPVMAKLAASITEPASDLKEHTTRFAGQMAEMDATVHAAFDFYASVPEKDRG</sequence>
<feature type="region of interest" description="Disordered" evidence="1">
    <location>
        <begin position="1"/>
        <end position="24"/>
    </location>
</feature>
<proteinExistence type="predicted"/>
<dbReference type="Proteomes" id="UP001180489">
    <property type="component" value="Unassembled WGS sequence"/>
</dbReference>
<gene>
    <name evidence="2" type="ORF">RM863_41270</name>
</gene>
<keyword evidence="3" id="KW-1185">Reference proteome</keyword>
<dbReference type="EMBL" id="JAVRFF010000607">
    <property type="protein sequence ID" value="MDT0478555.1"/>
    <property type="molecule type" value="Genomic_DNA"/>
</dbReference>
<accession>A0ABU2UZV6</accession>
<comment type="caution">
    <text evidence="2">The sequence shown here is derived from an EMBL/GenBank/DDBJ whole genome shotgun (WGS) entry which is preliminary data.</text>
</comment>
<feature type="non-terminal residue" evidence="2">
    <location>
        <position position="1"/>
    </location>
</feature>
<reference evidence="2" key="1">
    <citation type="submission" date="2024-05" db="EMBL/GenBank/DDBJ databases">
        <title>30 novel species of actinomycetes from the DSMZ collection.</title>
        <authorList>
            <person name="Nouioui I."/>
        </authorList>
    </citation>
    <scope>NUCLEOTIDE SEQUENCE</scope>
    <source>
        <strain evidence="2">DSM 41014</strain>
    </source>
</reference>
<protein>
    <submittedName>
        <fullName evidence="2">Uncharacterized protein</fullName>
    </submittedName>
</protein>
<feature type="non-terminal residue" evidence="2">
    <location>
        <position position="128"/>
    </location>
</feature>
<evidence type="ECO:0000313" key="3">
    <source>
        <dbReference type="Proteomes" id="UP001180489"/>
    </source>
</evidence>
<name>A0ABU2UZV6_9ACTN</name>